<dbReference type="InterPro" id="IPR023803">
    <property type="entry name" value="Ribosomal_bS16_dom_sf"/>
</dbReference>
<organism evidence="6 7">
    <name type="scientific">Fructobacillus durionis</name>
    <dbReference type="NCBI Taxonomy" id="283737"/>
    <lineage>
        <taxon>Bacteria</taxon>
        <taxon>Bacillati</taxon>
        <taxon>Bacillota</taxon>
        <taxon>Bacilli</taxon>
        <taxon>Lactobacillales</taxon>
        <taxon>Lactobacillaceae</taxon>
        <taxon>Fructobacillus</taxon>
    </lineage>
</organism>
<dbReference type="NCBIfam" id="TIGR00002">
    <property type="entry name" value="S16"/>
    <property type="match status" value="1"/>
</dbReference>
<dbReference type="PROSITE" id="PS00732">
    <property type="entry name" value="RIBOSOMAL_S16"/>
    <property type="match status" value="1"/>
</dbReference>
<name>A0A1I1FE12_9LACO</name>
<dbReference type="AlphaFoldDB" id="A0A1I1FE12"/>
<reference evidence="6 7" key="1">
    <citation type="submission" date="2016-10" db="EMBL/GenBank/DDBJ databases">
        <authorList>
            <person name="de Groot N.N."/>
        </authorList>
    </citation>
    <scope>NUCLEOTIDE SEQUENCE [LARGE SCALE GENOMIC DNA]</scope>
    <source>
        <strain evidence="6 7">DSM 19113</strain>
    </source>
</reference>
<dbReference type="FunFam" id="3.30.1320.10:FF:000002">
    <property type="entry name" value="30S ribosomal protein S16"/>
    <property type="match status" value="1"/>
</dbReference>
<dbReference type="GO" id="GO:0003735">
    <property type="term" value="F:structural constituent of ribosome"/>
    <property type="evidence" value="ECO:0007669"/>
    <property type="project" value="InterPro"/>
</dbReference>
<dbReference type="HAMAP" id="MF_00385">
    <property type="entry name" value="Ribosomal_bS16"/>
    <property type="match status" value="1"/>
</dbReference>
<dbReference type="InterPro" id="IPR025856">
    <property type="entry name" value="HeH/LEM_domain"/>
</dbReference>
<evidence type="ECO:0000256" key="2">
    <source>
        <dbReference type="ARBA" id="ARBA00023274"/>
    </source>
</evidence>
<comment type="similarity">
    <text evidence="3">Belongs to the bacterial ribosomal protein bS16 family.</text>
</comment>
<dbReference type="Gene3D" id="1.10.720.30">
    <property type="entry name" value="SAP domain"/>
    <property type="match status" value="1"/>
</dbReference>
<dbReference type="Proteomes" id="UP000199376">
    <property type="component" value="Unassembled WGS sequence"/>
</dbReference>
<sequence>MSVKIRLKRMGAKKRPFYRVVIADSRSPRDGRFIEIVGTYNPITVPAQVNLDEEKIMGWLANGAQPSDTVRNLLSKAGIMAKYAETKAGKKPAAAKPAKKAAAKPAAKKEAAASSSKPTTKNTVAEIKAYLDAAGTKYPSSAKKADLLDLV</sequence>
<dbReference type="STRING" id="283737.SAMN05660453_0704"/>
<dbReference type="GO" id="GO:0015935">
    <property type="term" value="C:small ribosomal subunit"/>
    <property type="evidence" value="ECO:0007669"/>
    <property type="project" value="TreeGrafter"/>
</dbReference>
<evidence type="ECO:0000256" key="3">
    <source>
        <dbReference type="HAMAP-Rule" id="MF_00385"/>
    </source>
</evidence>
<feature type="region of interest" description="Disordered" evidence="4">
    <location>
        <begin position="86"/>
        <end position="121"/>
    </location>
</feature>
<dbReference type="RefSeq" id="WP_091502116.1">
    <property type="nucleotide sequence ID" value="NZ_FOLI01000002.1"/>
</dbReference>
<dbReference type="Gene3D" id="3.30.1320.10">
    <property type="match status" value="1"/>
</dbReference>
<dbReference type="EMBL" id="FOLI01000002">
    <property type="protein sequence ID" value="SFB95310.1"/>
    <property type="molecule type" value="Genomic_DNA"/>
</dbReference>
<evidence type="ECO:0000313" key="6">
    <source>
        <dbReference type="EMBL" id="SFB95310.1"/>
    </source>
</evidence>
<dbReference type="SUPFAM" id="SSF54565">
    <property type="entry name" value="Ribosomal protein S16"/>
    <property type="match status" value="1"/>
</dbReference>
<dbReference type="InterPro" id="IPR000307">
    <property type="entry name" value="Ribosomal_bS16"/>
</dbReference>
<keyword evidence="1 3" id="KW-0689">Ribosomal protein</keyword>
<evidence type="ECO:0000256" key="4">
    <source>
        <dbReference type="SAM" id="MobiDB-lite"/>
    </source>
</evidence>
<protein>
    <recommendedName>
        <fullName evidence="3">Small ribosomal subunit protein bS16</fullName>
    </recommendedName>
</protein>
<dbReference type="PANTHER" id="PTHR12919:SF20">
    <property type="entry name" value="SMALL RIBOSOMAL SUBUNIT PROTEIN BS16M"/>
    <property type="match status" value="1"/>
</dbReference>
<feature type="compositionally biased region" description="Low complexity" evidence="4">
    <location>
        <begin position="112"/>
        <end position="121"/>
    </location>
</feature>
<dbReference type="GO" id="GO:0005737">
    <property type="term" value="C:cytoplasm"/>
    <property type="evidence" value="ECO:0007669"/>
    <property type="project" value="UniProtKB-ARBA"/>
</dbReference>
<proteinExistence type="inferred from homology"/>
<dbReference type="PANTHER" id="PTHR12919">
    <property type="entry name" value="30S RIBOSOMAL PROTEIN S16"/>
    <property type="match status" value="1"/>
</dbReference>
<dbReference type="OrthoDB" id="9807878at2"/>
<feature type="domain" description="HeH/LEM" evidence="5">
    <location>
        <begin position="123"/>
        <end position="151"/>
    </location>
</feature>
<evidence type="ECO:0000259" key="5">
    <source>
        <dbReference type="Pfam" id="PF12949"/>
    </source>
</evidence>
<keyword evidence="7" id="KW-1185">Reference proteome</keyword>
<dbReference type="Pfam" id="PF00886">
    <property type="entry name" value="Ribosomal_S16"/>
    <property type="match status" value="1"/>
</dbReference>
<dbReference type="InterPro" id="IPR036361">
    <property type="entry name" value="SAP_dom_sf"/>
</dbReference>
<dbReference type="InterPro" id="IPR020592">
    <property type="entry name" value="Ribosomal_bS16_CS"/>
</dbReference>
<dbReference type="GO" id="GO:0006412">
    <property type="term" value="P:translation"/>
    <property type="evidence" value="ECO:0007669"/>
    <property type="project" value="UniProtKB-UniRule"/>
</dbReference>
<keyword evidence="2 3" id="KW-0687">Ribonucleoprotein</keyword>
<evidence type="ECO:0000313" key="7">
    <source>
        <dbReference type="Proteomes" id="UP000199376"/>
    </source>
</evidence>
<dbReference type="Pfam" id="PF12949">
    <property type="entry name" value="HeH"/>
    <property type="match status" value="1"/>
</dbReference>
<evidence type="ECO:0000256" key="1">
    <source>
        <dbReference type="ARBA" id="ARBA00022980"/>
    </source>
</evidence>
<gene>
    <name evidence="3" type="primary">rpsP</name>
    <name evidence="6" type="ORF">SAMN05660453_0704</name>
</gene>
<accession>A0A1I1FE12</accession>